<dbReference type="GO" id="GO:0017000">
    <property type="term" value="P:antibiotic biosynthetic process"/>
    <property type="evidence" value="ECO:0007669"/>
    <property type="project" value="UniProtKB-KW"/>
</dbReference>
<dbReference type="Pfam" id="PF03171">
    <property type="entry name" value="2OG-FeII_Oxy"/>
    <property type="match status" value="1"/>
</dbReference>
<dbReference type="InterPro" id="IPR044861">
    <property type="entry name" value="IPNS-like_FE2OG_OXY"/>
</dbReference>
<evidence type="ECO:0000313" key="5">
    <source>
        <dbReference type="EMBL" id="AEV74788.1"/>
    </source>
</evidence>
<keyword evidence="3" id="KW-0560">Oxidoreductase</keyword>
<dbReference type="PROSITE" id="PS51471">
    <property type="entry name" value="FE2OG_OXY"/>
    <property type="match status" value="1"/>
</dbReference>
<dbReference type="GO" id="GO:0046872">
    <property type="term" value="F:metal ion binding"/>
    <property type="evidence" value="ECO:0007669"/>
    <property type="project" value="UniProtKB-KW"/>
</dbReference>
<name>G8RKJ7_MYCRN</name>
<evidence type="ECO:0000313" key="6">
    <source>
        <dbReference type="Proteomes" id="UP000005442"/>
    </source>
</evidence>
<dbReference type="InterPro" id="IPR005123">
    <property type="entry name" value="Oxoglu/Fe-dep_dioxygenase_dom"/>
</dbReference>
<dbReference type="AlphaFoldDB" id="G8RKJ7"/>
<keyword evidence="6" id="KW-1185">Reference proteome</keyword>
<gene>
    <name evidence="5" type="ordered locus">MycrhN_4287</name>
</gene>
<comment type="similarity">
    <text evidence="3">Belongs to the iron/ascorbate-dependent oxidoreductase family.</text>
</comment>
<dbReference type="Gene3D" id="2.60.120.330">
    <property type="entry name" value="B-lactam Antibiotic, Isopenicillin N Synthase, Chain"/>
    <property type="match status" value="1"/>
</dbReference>
<sequence>MSLTQMAGAAVRVDNGAMLAVLDLADSEAEPARLRAQLREAAHDSGFFYLVGHGVPRHRMDGVLALAREFFALPLDAKNEISQLNSPQFRGYSRIGGELTNGKVDWREQIDIGPERPVIDGADGYWRLQGPNLWPSTPAGFRTAFEEWAATLSDVGIRLLRHWAVSLGAAKDTFDAAFADRPATLIKVVRYPGTSDTSQGVGVHKDSGVLTLLLLEQGSEGLQVEVDAGKWIDVPPLPDGLIVNIGELLEVATGGYLRATRHRVLAPPSGTDRVSIPFFLNPALDATVPIISLPAELAALSRGVEADPDNPIFNTYGENAWKSRTRAHPDVAELHHGITPKGAASAT</sequence>
<dbReference type="PATRIC" id="fig|710685.3.peg.4304"/>
<dbReference type="PRINTS" id="PR00682">
    <property type="entry name" value="IPNSYNTHASE"/>
</dbReference>
<dbReference type="SUPFAM" id="SSF51197">
    <property type="entry name" value="Clavaminate synthase-like"/>
    <property type="match status" value="1"/>
</dbReference>
<keyword evidence="2" id="KW-0045">Antibiotic biosynthesis</keyword>
<dbReference type="KEGG" id="mrh:MycrhN_4287"/>
<evidence type="ECO:0000256" key="2">
    <source>
        <dbReference type="ARBA" id="ARBA00023194"/>
    </source>
</evidence>
<dbReference type="Pfam" id="PF14226">
    <property type="entry name" value="DIOX_N"/>
    <property type="match status" value="1"/>
</dbReference>
<organism evidence="5 6">
    <name type="scientific">Mycolicibacterium rhodesiae (strain NBB3)</name>
    <name type="common">Mycobacterium rhodesiae</name>
    <dbReference type="NCBI Taxonomy" id="710685"/>
    <lineage>
        <taxon>Bacteria</taxon>
        <taxon>Bacillati</taxon>
        <taxon>Actinomycetota</taxon>
        <taxon>Actinomycetes</taxon>
        <taxon>Mycobacteriales</taxon>
        <taxon>Mycobacteriaceae</taxon>
        <taxon>Mycolicibacterium</taxon>
    </lineage>
</organism>
<dbReference type="GO" id="GO:0051213">
    <property type="term" value="F:dioxygenase activity"/>
    <property type="evidence" value="ECO:0007669"/>
    <property type="project" value="UniProtKB-KW"/>
</dbReference>
<protein>
    <submittedName>
        <fullName evidence="5">Dioxygenase, isopenicillin N synthase</fullName>
    </submittedName>
</protein>
<dbReference type="eggNOG" id="COG3491">
    <property type="taxonomic scope" value="Bacteria"/>
</dbReference>
<dbReference type="Proteomes" id="UP000005442">
    <property type="component" value="Chromosome"/>
</dbReference>
<dbReference type="InterPro" id="IPR050231">
    <property type="entry name" value="Iron_ascorbate_oxido_reductase"/>
</dbReference>
<evidence type="ECO:0000256" key="3">
    <source>
        <dbReference type="RuleBase" id="RU003682"/>
    </source>
</evidence>
<feature type="domain" description="Fe2OG dioxygenase" evidence="4">
    <location>
        <begin position="181"/>
        <end position="282"/>
    </location>
</feature>
<dbReference type="InterPro" id="IPR026992">
    <property type="entry name" value="DIOX_N"/>
</dbReference>
<dbReference type="EMBL" id="CP003169">
    <property type="protein sequence ID" value="AEV74788.1"/>
    <property type="molecule type" value="Genomic_DNA"/>
</dbReference>
<evidence type="ECO:0000256" key="1">
    <source>
        <dbReference type="ARBA" id="ARBA00004792"/>
    </source>
</evidence>
<reference evidence="5 6" key="1">
    <citation type="submission" date="2011-12" db="EMBL/GenBank/DDBJ databases">
        <title>Complete sequence of Mycobacterium rhodesiae NBB3.</title>
        <authorList>
            <consortium name="US DOE Joint Genome Institute"/>
            <person name="Lucas S."/>
            <person name="Han J."/>
            <person name="Lapidus A."/>
            <person name="Cheng J.-F."/>
            <person name="Goodwin L."/>
            <person name="Pitluck S."/>
            <person name="Peters L."/>
            <person name="Mikhailova N."/>
            <person name="Gu W."/>
            <person name="Detter J.C."/>
            <person name="Han C."/>
            <person name="Tapia R."/>
            <person name="Land M."/>
            <person name="Hauser L."/>
            <person name="Kyrpides N."/>
            <person name="Ivanova N."/>
            <person name="Pagani I."/>
            <person name="Mattes T."/>
            <person name="Holmes A."/>
            <person name="Rutledge P."/>
            <person name="Paulsen I."/>
            <person name="Coleman N."/>
            <person name="Woyke T."/>
        </authorList>
    </citation>
    <scope>NUCLEOTIDE SEQUENCE [LARGE SCALE GENOMIC DNA]</scope>
    <source>
        <strain evidence="5 6">NBB3</strain>
    </source>
</reference>
<dbReference type="InterPro" id="IPR027443">
    <property type="entry name" value="IPNS-like_sf"/>
</dbReference>
<keyword evidence="3" id="KW-0408">Iron</keyword>
<dbReference type="PANTHER" id="PTHR47990">
    <property type="entry name" value="2-OXOGLUTARATE (2OG) AND FE(II)-DEPENDENT OXYGENASE SUPERFAMILY PROTEIN-RELATED"/>
    <property type="match status" value="1"/>
</dbReference>
<accession>G8RKJ7</accession>
<keyword evidence="5" id="KW-0223">Dioxygenase</keyword>
<dbReference type="HOGENOM" id="CLU_010119_6_3_11"/>
<evidence type="ECO:0000259" key="4">
    <source>
        <dbReference type="PROSITE" id="PS51471"/>
    </source>
</evidence>
<comment type="pathway">
    <text evidence="1">Antibiotic biosynthesis.</text>
</comment>
<proteinExistence type="inferred from homology"/>
<dbReference type="STRING" id="710685.MycrhN_4287"/>
<keyword evidence="3" id="KW-0479">Metal-binding</keyword>